<keyword evidence="3" id="KW-1185">Reference proteome</keyword>
<proteinExistence type="predicted"/>
<evidence type="ECO:0000256" key="1">
    <source>
        <dbReference type="SAM" id="SignalP"/>
    </source>
</evidence>
<dbReference type="RefSeq" id="WP_200196929.1">
    <property type="nucleotide sequence ID" value="NZ_JAENHM010000063.1"/>
</dbReference>
<dbReference type="CDD" id="cd20778">
    <property type="entry name" value="8prop_hemeD1_NirF"/>
    <property type="match status" value="1"/>
</dbReference>
<comment type="caution">
    <text evidence="2">The sequence shown here is derived from an EMBL/GenBank/DDBJ whole genome shotgun (WGS) entry which is preliminary data.</text>
</comment>
<dbReference type="Gene3D" id="2.140.10.20">
    <property type="entry name" value="C-terminal (heme d1) domain of cytochrome cd1-nitrite reductase"/>
    <property type="match status" value="1"/>
</dbReference>
<accession>A0ABS1FAD9</accession>
<evidence type="ECO:0000313" key="2">
    <source>
        <dbReference type="EMBL" id="MBK1840390.1"/>
    </source>
</evidence>
<feature type="chain" id="PRO_5046665735" evidence="1">
    <location>
        <begin position="27"/>
        <end position="399"/>
    </location>
</feature>
<evidence type="ECO:0000313" key="3">
    <source>
        <dbReference type="Proteomes" id="UP000652760"/>
    </source>
</evidence>
<dbReference type="PANTHER" id="PTHR47197:SF3">
    <property type="entry name" value="DIHYDRO-HEME D1 DEHYDROGENASE"/>
    <property type="match status" value="1"/>
</dbReference>
<feature type="signal peptide" evidence="1">
    <location>
        <begin position="1"/>
        <end position="26"/>
    </location>
</feature>
<dbReference type="InterPro" id="IPR051200">
    <property type="entry name" value="Host-pathogen_enzymatic-act"/>
</dbReference>
<name>A0ABS1FAD9_9PROT</name>
<gene>
    <name evidence="2" type="ORF">JHL17_23585</name>
</gene>
<protein>
    <submittedName>
        <fullName evidence="2">Protein nirF</fullName>
    </submittedName>
</protein>
<keyword evidence="1" id="KW-0732">Signal</keyword>
<reference evidence="3" key="1">
    <citation type="submission" date="2021-01" db="EMBL/GenBank/DDBJ databases">
        <title>Genome public.</title>
        <authorList>
            <person name="Liu C."/>
            <person name="Sun Q."/>
        </authorList>
    </citation>
    <scope>NUCLEOTIDE SEQUENCE [LARGE SCALE GENOMIC DNA]</scope>
    <source>
        <strain evidence="3">YIM B02556</strain>
    </source>
</reference>
<dbReference type="EMBL" id="JAENHM010000063">
    <property type="protein sequence ID" value="MBK1840390.1"/>
    <property type="molecule type" value="Genomic_DNA"/>
</dbReference>
<dbReference type="Proteomes" id="UP000652760">
    <property type="component" value="Unassembled WGS sequence"/>
</dbReference>
<dbReference type="Pfam" id="PF02239">
    <property type="entry name" value="Cytochrom_D1"/>
    <property type="match status" value="1"/>
</dbReference>
<dbReference type="InterPro" id="IPR003143">
    <property type="entry name" value="Cyt_cd1_C_sf"/>
</dbReference>
<dbReference type="InterPro" id="IPR011048">
    <property type="entry name" value="Haem_d1_sf"/>
</dbReference>
<organism evidence="2 3">
    <name type="scientific">Azospirillum endophyticum</name>
    <dbReference type="NCBI Taxonomy" id="2800326"/>
    <lineage>
        <taxon>Bacteria</taxon>
        <taxon>Pseudomonadati</taxon>
        <taxon>Pseudomonadota</taxon>
        <taxon>Alphaproteobacteria</taxon>
        <taxon>Rhodospirillales</taxon>
        <taxon>Azospirillaceae</taxon>
        <taxon>Azospirillum</taxon>
    </lineage>
</organism>
<dbReference type="PANTHER" id="PTHR47197">
    <property type="entry name" value="PROTEIN NIRF"/>
    <property type="match status" value="1"/>
</dbReference>
<dbReference type="SUPFAM" id="SSF51004">
    <property type="entry name" value="C-terminal (heme d1) domain of cytochrome cd1-nitrite reductase"/>
    <property type="match status" value="1"/>
</dbReference>
<sequence>MTPFRPTVLRWAAVAAWLALSGLPAAAETALRGTGDLGIVIERAVGRVLLVENSGRRRLAEIAGLGDLSHAAAVFSRDGRYAYVFGRDGGLSKLDLLTATVVKRVEQAGNSIGGAISQDGRLVAVQNYEPGGVKVFDAATLDLVADIPATYGDGSARSKVVGLADAPGNRFVFTLYDAGEIWVADLSDPARPGLRKYTGIGRQPYDGLVTPDGRHYIAGLFGEDGLALLDLWNPDAGVRRILDGYGRGEQPLPVYKMPHLRGWAQAGGKLYLPAVGRHEVLVVDGASWTEIARIPVKGQPVFVMARPDGRQVWVNFALPDNGFVQVIDVPAAAVVRTLEPGPGVLHLEFTPRGEQVWVSVRDQDRVRVYDTASFAEVAALPADKPSGIFFTARANRIGF</sequence>